<accession>A0A9X5C3R2</accession>
<protein>
    <submittedName>
        <fullName evidence="1">Uncharacterized protein</fullName>
    </submittedName>
</protein>
<gene>
    <name evidence="1" type="ORF">FMM80_00815</name>
</gene>
<dbReference type="OrthoDB" id="1864014at2"/>
<dbReference type="AlphaFoldDB" id="A0A9X5C3R2"/>
<dbReference type="Proteomes" id="UP000474104">
    <property type="component" value="Unassembled WGS sequence"/>
</dbReference>
<organism evidence="1 2">
    <name type="scientific">Schaedlerella arabinosiphila</name>
    <dbReference type="NCBI Taxonomy" id="2044587"/>
    <lineage>
        <taxon>Bacteria</taxon>
        <taxon>Bacillati</taxon>
        <taxon>Bacillota</taxon>
        <taxon>Clostridia</taxon>
        <taxon>Lachnospirales</taxon>
        <taxon>Lachnospiraceae</taxon>
        <taxon>Schaedlerella</taxon>
    </lineage>
</organism>
<dbReference type="EMBL" id="VIRB01000009">
    <property type="protein sequence ID" value="NDO67349.1"/>
    <property type="molecule type" value="Genomic_DNA"/>
</dbReference>
<sequence length="348" mass="40865">MLMAKTKLEQAHKAISASTKINTRKQITLETSLKKESYVCWCCGKEYKKLSGNFTPTNFPLFKHYGYYPVCKQCTDKFYPEMISFFEGSEEKAIEFICMMYGLYFNESPLAASRKISEHRGRFHTYTSKVQIKPWVGLSWLDTLKQRYEKENNRIENYDDIKSDKKTRLKTVKFFGTGFTDDDYQYLQDQYTDWTTRCECKTKAQEEVFKRICFKQLEILKANRKGADTKDLDRTFQDYLDTANLKPKQNNLDALSDAQTFGTLLAKWENERPLPDIDEELKDVDKIGLYIDVFFRGHLAKMMGLKNGLSNLYNKFIKKYTVERPEYEGDEDNEALFDAIFGNQTDDE</sequence>
<comment type="caution">
    <text evidence="1">The sequence shown here is derived from an EMBL/GenBank/DDBJ whole genome shotgun (WGS) entry which is preliminary data.</text>
</comment>
<proteinExistence type="predicted"/>
<name>A0A9X5C3R2_9FIRM</name>
<reference evidence="1 2" key="1">
    <citation type="submission" date="2019-07" db="EMBL/GenBank/DDBJ databases">
        <title>Draft genome sequences of 15 bacterial species constituting the stable defined intestinal microbiota of the GM15 gnotobiotic mouse model.</title>
        <authorList>
            <person name="Elie C."/>
            <person name="Mathieu A."/>
            <person name="Saliou A."/>
            <person name="Darnaud M."/>
            <person name="Leulier F."/>
            <person name="Tamellini A."/>
        </authorList>
    </citation>
    <scope>NUCLEOTIDE SEQUENCE [LARGE SCALE GENOMIC DNA]</scope>
    <source>
        <strain evidence="2">ASF 502</strain>
    </source>
</reference>
<evidence type="ECO:0000313" key="1">
    <source>
        <dbReference type="EMBL" id="NDO67349.1"/>
    </source>
</evidence>
<evidence type="ECO:0000313" key="2">
    <source>
        <dbReference type="Proteomes" id="UP000474104"/>
    </source>
</evidence>